<evidence type="ECO:0000256" key="6">
    <source>
        <dbReference type="ARBA" id="ARBA00022771"/>
    </source>
</evidence>
<dbReference type="PROSITE" id="PS51293">
    <property type="entry name" value="SANT"/>
    <property type="match status" value="1"/>
</dbReference>
<dbReference type="STRING" id="246404.A0A507FK16"/>
<dbReference type="Gene3D" id="1.10.10.10">
    <property type="entry name" value="Winged helix-like DNA-binding domain superfamily/Winged helix DNA-binding domain"/>
    <property type="match status" value="1"/>
</dbReference>
<dbReference type="Gene3D" id="3.30.60.90">
    <property type="match status" value="1"/>
</dbReference>
<dbReference type="InterPro" id="IPR000433">
    <property type="entry name" value="Znf_ZZ"/>
</dbReference>
<keyword evidence="4" id="KW-0812">Transmembrane</keyword>
<dbReference type="AlphaFoldDB" id="A0A507FK16"/>
<dbReference type="InterPro" id="IPR055141">
    <property type="entry name" value="TADA2A_B-like_dom"/>
</dbReference>
<dbReference type="PROSITE" id="PS50090">
    <property type="entry name" value="MYB_LIKE"/>
    <property type="match status" value="1"/>
</dbReference>
<evidence type="ECO:0000256" key="5">
    <source>
        <dbReference type="ARBA" id="ARBA00022723"/>
    </source>
</evidence>
<dbReference type="Pfam" id="PF25299">
    <property type="entry name" value="ZZ_ADA2"/>
    <property type="match status" value="1"/>
</dbReference>
<evidence type="ECO:0000256" key="3">
    <source>
        <dbReference type="ARBA" id="ARBA00020820"/>
    </source>
</evidence>
<dbReference type="InterPro" id="IPR017884">
    <property type="entry name" value="SANT_dom"/>
</dbReference>
<evidence type="ECO:0000313" key="18">
    <source>
        <dbReference type="EMBL" id="TPX75758.1"/>
    </source>
</evidence>
<dbReference type="InterPro" id="IPR041983">
    <property type="entry name" value="ADA2-like_ZZ"/>
</dbReference>
<comment type="similarity">
    <text evidence="2">Belongs to the EMC4 family.</text>
</comment>
<protein>
    <recommendedName>
        <fullName evidence="3">ER membrane protein complex subunit 4</fullName>
    </recommendedName>
</protein>
<dbReference type="Gene3D" id="1.10.10.60">
    <property type="entry name" value="Homeodomain-like"/>
    <property type="match status" value="1"/>
</dbReference>
<feature type="region of interest" description="Disordered" evidence="13">
    <location>
        <begin position="1"/>
        <end position="44"/>
    </location>
</feature>
<dbReference type="CDD" id="cd02335">
    <property type="entry name" value="ZZ_ADA2"/>
    <property type="match status" value="1"/>
</dbReference>
<dbReference type="PANTHER" id="PTHR12374">
    <property type="entry name" value="TRANSCRIPTIONAL ADAPTOR 2 ADA2 -RELATED"/>
    <property type="match status" value="1"/>
</dbReference>
<evidence type="ECO:0000259" key="15">
    <source>
        <dbReference type="PROSITE" id="PS50135"/>
    </source>
</evidence>
<dbReference type="GO" id="GO:0008270">
    <property type="term" value="F:zinc ion binding"/>
    <property type="evidence" value="ECO:0007669"/>
    <property type="project" value="UniProtKB-KW"/>
</dbReference>
<evidence type="ECO:0000259" key="16">
    <source>
        <dbReference type="PROSITE" id="PS50934"/>
    </source>
</evidence>
<keyword evidence="19" id="KW-1185">Reference proteome</keyword>
<evidence type="ECO:0000313" key="19">
    <source>
        <dbReference type="Proteomes" id="UP000320333"/>
    </source>
</evidence>
<feature type="region of interest" description="Disordered" evidence="13">
    <location>
        <begin position="507"/>
        <end position="555"/>
    </location>
</feature>
<evidence type="ECO:0000256" key="1">
    <source>
        <dbReference type="ARBA" id="ARBA00004477"/>
    </source>
</evidence>
<dbReference type="InterPro" id="IPR043145">
    <property type="entry name" value="Znf_ZZ_sf"/>
</dbReference>
<dbReference type="EMBL" id="QEAP01000069">
    <property type="protein sequence ID" value="TPX75758.1"/>
    <property type="molecule type" value="Genomic_DNA"/>
</dbReference>
<evidence type="ECO:0000256" key="11">
    <source>
        <dbReference type="ARBA" id="ARBA00023242"/>
    </source>
</evidence>
<evidence type="ECO:0000256" key="12">
    <source>
        <dbReference type="PROSITE-ProRule" id="PRU00228"/>
    </source>
</evidence>
<dbReference type="GO" id="GO:0006338">
    <property type="term" value="P:chromatin remodeling"/>
    <property type="evidence" value="ECO:0007669"/>
    <property type="project" value="TreeGrafter"/>
</dbReference>
<keyword evidence="5" id="KW-0479">Metal-binding</keyword>
<dbReference type="GO" id="GO:0005789">
    <property type="term" value="C:endoplasmic reticulum membrane"/>
    <property type="evidence" value="ECO:0007669"/>
    <property type="project" value="UniProtKB-SubCell"/>
</dbReference>
<keyword evidence="9" id="KW-1133">Transmembrane helix</keyword>
<sequence>MGIKLDLSPLDQSKKAGSEQVNPRGFALGTGHDTTKHSHVNKSKTDEEEALADAHMANLKMKKSWETALGPLKQAPVQGFMLYMSGNSVQIYSIMVTVMLFQNAVRGIASTQLAFARFETESKEEAGPKHTNSLLLPKIVYVFAQVVLIGLGLYKCHAMGLLPTSHSDWLSFLQAKTVAEYSSHDEFMFQFSCDACNKDITHVVKIACAVCKGADGEPLDLCVPCFAGGVETKGHLRSHDYIVKEGLDWPILESDWTAREELMLVDGLKLYGIGNYDQISTHIGTKTKEQVDDHYRRVYCSSELWPMPSTSATFNKLTSRRYVVRDPNPPMKKPDRSSASGPANHEIQGFMPGRDEFDQEFEQEAENPVKDMTFEDNESPEEISLKTTMLNIYNTTLDRRIERKKFLKDRNLTHDFRKLQNIEKKRTKDERDLLNRIRVFAKFQSSADFEEFTEGLMREQKLRQRIAELQEFRRMGCTTFTEAAEYEKEKYQRSVYKAAGLVNPINKLAGGRAPPPPIRGASSTLHRMSSTNSLSSGLQYHPSLQGNQTQPSTATPPIATLRNPKIPLNPLDISNADGVELLLPNEQQLCSNLRILPRAYQVIKETILREYAMKGGLTRKEARMLIKIDVNKTQQIYDLFVVNGWIQFGL</sequence>
<dbReference type="Pfam" id="PF22941">
    <property type="entry name" value="TADA2A-like_3rd"/>
    <property type="match status" value="1"/>
</dbReference>
<comment type="subcellular location">
    <subcellularLocation>
        <location evidence="1">Endoplasmic reticulum membrane</location>
        <topology evidence="1">Multi-pass membrane protein</topology>
    </subcellularLocation>
</comment>
<dbReference type="CDD" id="cd00167">
    <property type="entry name" value="SANT"/>
    <property type="match status" value="1"/>
</dbReference>
<evidence type="ECO:0000256" key="10">
    <source>
        <dbReference type="ARBA" id="ARBA00023136"/>
    </source>
</evidence>
<dbReference type="PROSITE" id="PS50135">
    <property type="entry name" value="ZF_ZZ_2"/>
    <property type="match status" value="1"/>
</dbReference>
<feature type="region of interest" description="Disordered" evidence="13">
    <location>
        <begin position="324"/>
        <end position="343"/>
    </location>
</feature>
<feature type="domain" description="SANT" evidence="17">
    <location>
        <begin position="251"/>
        <end position="303"/>
    </location>
</feature>
<proteinExistence type="inferred from homology"/>
<dbReference type="GO" id="GO:0006357">
    <property type="term" value="P:regulation of transcription by RNA polymerase II"/>
    <property type="evidence" value="ECO:0007669"/>
    <property type="project" value="TreeGrafter"/>
</dbReference>
<dbReference type="GO" id="GO:0003682">
    <property type="term" value="F:chromatin binding"/>
    <property type="evidence" value="ECO:0007669"/>
    <property type="project" value="TreeGrafter"/>
</dbReference>
<dbReference type="Pfam" id="PF06417">
    <property type="entry name" value="EMC4"/>
    <property type="match status" value="1"/>
</dbReference>
<dbReference type="PANTHER" id="PTHR12374:SF20">
    <property type="entry name" value="TRANSCRIPTIONAL ADAPTER 2-ALPHA"/>
    <property type="match status" value="1"/>
</dbReference>
<evidence type="ECO:0000256" key="9">
    <source>
        <dbReference type="ARBA" id="ARBA00022989"/>
    </source>
</evidence>
<dbReference type="OrthoDB" id="270417at2759"/>
<feature type="domain" description="ZZ-type" evidence="15">
    <location>
        <begin position="188"/>
        <end position="249"/>
    </location>
</feature>
<organism evidence="18 19">
    <name type="scientific">Chytriomyces confervae</name>
    <dbReference type="NCBI Taxonomy" id="246404"/>
    <lineage>
        <taxon>Eukaryota</taxon>
        <taxon>Fungi</taxon>
        <taxon>Fungi incertae sedis</taxon>
        <taxon>Chytridiomycota</taxon>
        <taxon>Chytridiomycota incertae sedis</taxon>
        <taxon>Chytridiomycetes</taxon>
        <taxon>Chytridiales</taxon>
        <taxon>Chytriomycetaceae</taxon>
        <taxon>Chytriomyces</taxon>
    </lineage>
</organism>
<dbReference type="PROSITE" id="PS50934">
    <property type="entry name" value="SWIRM"/>
    <property type="match status" value="1"/>
</dbReference>
<dbReference type="InterPro" id="IPR009057">
    <property type="entry name" value="Homeodomain-like_sf"/>
</dbReference>
<name>A0A507FK16_9FUNG</name>
<dbReference type="SUPFAM" id="SSF46689">
    <property type="entry name" value="Homeodomain-like"/>
    <property type="match status" value="2"/>
</dbReference>
<dbReference type="Proteomes" id="UP000320333">
    <property type="component" value="Unassembled WGS sequence"/>
</dbReference>
<keyword evidence="6 12" id="KW-0863">Zinc-finger</keyword>
<gene>
    <name evidence="18" type="ORF">CcCBS67573_g02965</name>
</gene>
<accession>A0A507FK16</accession>
<dbReference type="InterPro" id="IPR009445">
    <property type="entry name" value="TMEM85/Emc4"/>
</dbReference>
<dbReference type="InterPro" id="IPR001005">
    <property type="entry name" value="SANT/Myb"/>
</dbReference>
<evidence type="ECO:0000259" key="17">
    <source>
        <dbReference type="PROSITE" id="PS51293"/>
    </source>
</evidence>
<evidence type="ECO:0000256" key="2">
    <source>
        <dbReference type="ARBA" id="ARBA00007715"/>
    </source>
</evidence>
<keyword evidence="11" id="KW-0539">Nucleus</keyword>
<feature type="domain" description="SWIRM" evidence="16">
    <location>
        <begin position="562"/>
        <end position="650"/>
    </location>
</feature>
<evidence type="ECO:0000256" key="7">
    <source>
        <dbReference type="ARBA" id="ARBA00022824"/>
    </source>
</evidence>
<dbReference type="FunFam" id="1.10.10.10:FF:000087">
    <property type="entry name" value="Transcriptional adapter 2"/>
    <property type="match status" value="1"/>
</dbReference>
<dbReference type="InterPro" id="IPR036388">
    <property type="entry name" value="WH-like_DNA-bd_sf"/>
</dbReference>
<keyword evidence="8" id="KW-0862">Zinc</keyword>
<feature type="domain" description="Myb-like" evidence="14">
    <location>
        <begin position="253"/>
        <end position="299"/>
    </location>
</feature>
<dbReference type="Pfam" id="PF00249">
    <property type="entry name" value="Myb_DNA-binding"/>
    <property type="match status" value="1"/>
</dbReference>
<evidence type="ECO:0000256" key="13">
    <source>
        <dbReference type="SAM" id="MobiDB-lite"/>
    </source>
</evidence>
<keyword evidence="10" id="KW-0472">Membrane</keyword>
<evidence type="ECO:0000256" key="4">
    <source>
        <dbReference type="ARBA" id="ARBA00022692"/>
    </source>
</evidence>
<comment type="caution">
    <text evidence="18">The sequence shown here is derived from an EMBL/GenBank/DDBJ whole genome shotgun (WGS) entry which is preliminary data.</text>
</comment>
<dbReference type="GO" id="GO:0070461">
    <property type="term" value="C:SAGA-type complex"/>
    <property type="evidence" value="ECO:0007669"/>
    <property type="project" value="TreeGrafter"/>
</dbReference>
<keyword evidence="7" id="KW-0256">Endoplasmic reticulum</keyword>
<dbReference type="InterPro" id="IPR007526">
    <property type="entry name" value="SWIRM"/>
</dbReference>
<dbReference type="GO" id="GO:0003713">
    <property type="term" value="F:transcription coactivator activity"/>
    <property type="evidence" value="ECO:0007669"/>
    <property type="project" value="TreeGrafter"/>
</dbReference>
<dbReference type="Pfam" id="PF04433">
    <property type="entry name" value="SWIRM"/>
    <property type="match status" value="1"/>
</dbReference>
<dbReference type="SUPFAM" id="SSF57850">
    <property type="entry name" value="RING/U-box"/>
    <property type="match status" value="1"/>
</dbReference>
<dbReference type="SMART" id="SM00717">
    <property type="entry name" value="SANT"/>
    <property type="match status" value="1"/>
</dbReference>
<dbReference type="GO" id="GO:0005634">
    <property type="term" value="C:nucleus"/>
    <property type="evidence" value="ECO:0007669"/>
    <property type="project" value="TreeGrafter"/>
</dbReference>
<feature type="compositionally biased region" description="Polar residues" evidence="13">
    <location>
        <begin position="522"/>
        <end position="555"/>
    </location>
</feature>
<reference evidence="18 19" key="1">
    <citation type="journal article" date="2019" name="Sci. Rep.">
        <title>Comparative genomics of chytrid fungi reveal insights into the obligate biotrophic and pathogenic lifestyle of Synchytrium endobioticum.</title>
        <authorList>
            <person name="van de Vossenberg B.T.L.H."/>
            <person name="Warris S."/>
            <person name="Nguyen H.D.T."/>
            <person name="van Gent-Pelzer M.P.E."/>
            <person name="Joly D.L."/>
            <person name="van de Geest H.C."/>
            <person name="Bonants P.J.M."/>
            <person name="Smith D.S."/>
            <person name="Levesque C.A."/>
            <person name="van der Lee T.A.J."/>
        </authorList>
    </citation>
    <scope>NUCLEOTIDE SEQUENCE [LARGE SCALE GENOMIC DNA]</scope>
    <source>
        <strain evidence="18 19">CBS 675.73</strain>
    </source>
</reference>
<evidence type="ECO:0000259" key="14">
    <source>
        <dbReference type="PROSITE" id="PS50090"/>
    </source>
</evidence>
<evidence type="ECO:0000256" key="8">
    <source>
        <dbReference type="ARBA" id="ARBA00022833"/>
    </source>
</evidence>